<keyword evidence="12" id="KW-1185">Reference proteome</keyword>
<dbReference type="GO" id="GO:0008528">
    <property type="term" value="F:G protein-coupled peptide receptor activity"/>
    <property type="evidence" value="ECO:0000318"/>
    <property type="project" value="GO_Central"/>
</dbReference>
<dbReference type="AlphaFoldDB" id="A7S5U1"/>
<dbReference type="Gene3D" id="1.20.1070.10">
    <property type="entry name" value="Rhodopsin 7-helix transmembrane proteins"/>
    <property type="match status" value="1"/>
</dbReference>
<gene>
    <name evidence="11" type="ORF">NEMVEDRAFT_v1g207254</name>
</gene>
<dbReference type="SUPFAM" id="SSF81321">
    <property type="entry name" value="Family A G protein-coupled receptor-like"/>
    <property type="match status" value="1"/>
</dbReference>
<dbReference type="GO" id="GO:0005886">
    <property type="term" value="C:plasma membrane"/>
    <property type="evidence" value="ECO:0000318"/>
    <property type="project" value="GO_Central"/>
</dbReference>
<evidence type="ECO:0000256" key="3">
    <source>
        <dbReference type="ARBA" id="ARBA00022989"/>
    </source>
</evidence>
<feature type="domain" description="G-protein coupled receptors family 1 profile" evidence="10">
    <location>
        <begin position="54"/>
        <end position="359"/>
    </location>
</feature>
<keyword evidence="5 9" id="KW-0472">Membrane</keyword>
<dbReference type="InParanoid" id="A7S5U1"/>
<keyword evidence="7 8" id="KW-0807">Transducer</keyword>
<organism evidence="11 12">
    <name type="scientific">Nematostella vectensis</name>
    <name type="common">Starlet sea anemone</name>
    <dbReference type="NCBI Taxonomy" id="45351"/>
    <lineage>
        <taxon>Eukaryota</taxon>
        <taxon>Metazoa</taxon>
        <taxon>Cnidaria</taxon>
        <taxon>Anthozoa</taxon>
        <taxon>Hexacorallia</taxon>
        <taxon>Actiniaria</taxon>
        <taxon>Edwardsiidae</taxon>
        <taxon>Nematostella</taxon>
    </lineage>
</organism>
<keyword evidence="3 9" id="KW-1133">Transmembrane helix</keyword>
<feature type="transmembrane region" description="Helical" evidence="9">
    <location>
        <begin position="41"/>
        <end position="62"/>
    </location>
</feature>
<feature type="transmembrane region" description="Helical" evidence="9">
    <location>
        <begin position="339"/>
        <end position="362"/>
    </location>
</feature>
<dbReference type="eggNOG" id="KOG3656">
    <property type="taxonomic scope" value="Eukaryota"/>
</dbReference>
<dbReference type="Pfam" id="PF00001">
    <property type="entry name" value="7tm_1"/>
    <property type="match status" value="1"/>
</dbReference>
<dbReference type="PhylomeDB" id="A7S5U1"/>
<dbReference type="HOGENOM" id="CLU_009579_6_0_1"/>
<keyword evidence="4 8" id="KW-0297">G-protein coupled receptor</keyword>
<dbReference type="PROSITE" id="PS00237">
    <property type="entry name" value="G_PROTEIN_RECEP_F1_1"/>
    <property type="match status" value="1"/>
</dbReference>
<protein>
    <recommendedName>
        <fullName evidence="10">G-protein coupled receptors family 1 profile domain-containing protein</fullName>
    </recommendedName>
</protein>
<dbReference type="GO" id="GO:0007218">
    <property type="term" value="P:neuropeptide signaling pathway"/>
    <property type="evidence" value="ECO:0000318"/>
    <property type="project" value="GO_Central"/>
</dbReference>
<evidence type="ECO:0000313" key="11">
    <source>
        <dbReference type="EMBL" id="EDO40964.1"/>
    </source>
</evidence>
<reference evidence="11 12" key="1">
    <citation type="journal article" date="2007" name="Science">
        <title>Sea anemone genome reveals ancestral eumetazoan gene repertoire and genomic organization.</title>
        <authorList>
            <person name="Putnam N.H."/>
            <person name="Srivastava M."/>
            <person name="Hellsten U."/>
            <person name="Dirks B."/>
            <person name="Chapman J."/>
            <person name="Salamov A."/>
            <person name="Terry A."/>
            <person name="Shapiro H."/>
            <person name="Lindquist E."/>
            <person name="Kapitonov V.V."/>
            <person name="Jurka J."/>
            <person name="Genikhovich G."/>
            <person name="Grigoriev I.V."/>
            <person name="Lucas S.M."/>
            <person name="Steele R.E."/>
            <person name="Finnerty J.R."/>
            <person name="Technau U."/>
            <person name="Martindale M.Q."/>
            <person name="Rokhsar D.S."/>
        </authorList>
    </citation>
    <scope>NUCLEOTIDE SEQUENCE [LARGE SCALE GENOMIC DNA]</scope>
    <source>
        <strain evidence="12">CH2 X CH6</strain>
    </source>
</reference>
<evidence type="ECO:0000256" key="6">
    <source>
        <dbReference type="ARBA" id="ARBA00023170"/>
    </source>
</evidence>
<dbReference type="STRING" id="45351.A7S5U1"/>
<dbReference type="InterPro" id="IPR000276">
    <property type="entry name" value="GPCR_Rhodpsn"/>
</dbReference>
<sequence length="425" mass="47829">MSLQGNFSLLNSSSTQNNTKVSNLTLGWRVQEHLAITITKYFILCSIMIVGIAGNILVILVSTKRKAFKSSLDLYLKNLAAADLGFLLLVIPAAVIRSEIPFGWPLGGFICRYVWPLVEIFHGASVWIIVAVAAERYRNIVGMVHVQRRRYSGGKQVMITITLAWVISFVVFCIPELAMVTYIETPRYKICTLDFPDPDGKQAAVQFYLWFMTAFSYIIPFIGIIWTYIAISRQLNRSNTFLRSLKNLIQKKSSRKYYSGPAGRRTLTSEGLVTRSRSSVDEAQTKSLSDGRRLTQNKRAKKILTPVAITFAITMLPLNMMRITVLYWRDFVNQTYYPILFFVTIIFTAAYASLNPALYSIVSADFRSSLRSLFRKSVDRIRSITTSSFAREMGHSTTILAPMNGAALLGGADRRCSALSESTRC</sequence>
<name>A7S5U1_NEMVE</name>
<comment type="similarity">
    <text evidence="8">Belongs to the G-protein coupled receptor 1 family.</text>
</comment>
<feature type="transmembrane region" description="Helical" evidence="9">
    <location>
        <begin position="115"/>
        <end position="137"/>
    </location>
</feature>
<dbReference type="Proteomes" id="UP000001593">
    <property type="component" value="Unassembled WGS sequence"/>
</dbReference>
<evidence type="ECO:0000259" key="10">
    <source>
        <dbReference type="PROSITE" id="PS50262"/>
    </source>
</evidence>
<dbReference type="OMA" id="IFWTINA"/>
<feature type="transmembrane region" description="Helical" evidence="9">
    <location>
        <begin position="157"/>
        <end position="178"/>
    </location>
</feature>
<evidence type="ECO:0000313" key="12">
    <source>
        <dbReference type="Proteomes" id="UP000001593"/>
    </source>
</evidence>
<dbReference type="EMBL" id="DS469584">
    <property type="protein sequence ID" value="EDO40964.1"/>
    <property type="molecule type" value="Genomic_DNA"/>
</dbReference>
<evidence type="ECO:0000256" key="9">
    <source>
        <dbReference type="SAM" id="Phobius"/>
    </source>
</evidence>
<evidence type="ECO:0000256" key="2">
    <source>
        <dbReference type="ARBA" id="ARBA00022692"/>
    </source>
</evidence>
<keyword evidence="6 8" id="KW-0675">Receptor</keyword>
<dbReference type="PANTHER" id="PTHR24243">
    <property type="entry name" value="G-PROTEIN COUPLED RECEPTOR"/>
    <property type="match status" value="1"/>
</dbReference>
<evidence type="ECO:0000256" key="7">
    <source>
        <dbReference type="ARBA" id="ARBA00023224"/>
    </source>
</evidence>
<feature type="transmembrane region" description="Helical" evidence="9">
    <location>
        <begin position="207"/>
        <end position="231"/>
    </location>
</feature>
<dbReference type="PROSITE" id="PS50262">
    <property type="entry name" value="G_PROTEIN_RECEP_F1_2"/>
    <property type="match status" value="1"/>
</dbReference>
<dbReference type="KEGG" id="nve:5512684"/>
<dbReference type="InterPro" id="IPR017452">
    <property type="entry name" value="GPCR_Rhodpsn_7TM"/>
</dbReference>
<accession>A7S5U1</accession>
<evidence type="ECO:0000256" key="4">
    <source>
        <dbReference type="ARBA" id="ARBA00023040"/>
    </source>
</evidence>
<dbReference type="OrthoDB" id="8935849at2759"/>
<proteinExistence type="inferred from homology"/>
<feature type="transmembrane region" description="Helical" evidence="9">
    <location>
        <begin position="74"/>
        <end position="95"/>
    </location>
</feature>
<evidence type="ECO:0000256" key="1">
    <source>
        <dbReference type="ARBA" id="ARBA00004141"/>
    </source>
</evidence>
<dbReference type="PRINTS" id="PR00237">
    <property type="entry name" value="GPCRRHODOPSN"/>
</dbReference>
<evidence type="ECO:0000256" key="5">
    <source>
        <dbReference type="ARBA" id="ARBA00023136"/>
    </source>
</evidence>
<evidence type="ECO:0000256" key="8">
    <source>
        <dbReference type="RuleBase" id="RU000688"/>
    </source>
</evidence>
<dbReference type="CDD" id="cd00637">
    <property type="entry name" value="7tm_classA_rhodopsin-like"/>
    <property type="match status" value="1"/>
</dbReference>
<keyword evidence="2 8" id="KW-0812">Transmembrane</keyword>
<dbReference type="PANTHER" id="PTHR24243:SF208">
    <property type="entry name" value="PYROKININ-1 RECEPTOR"/>
    <property type="match status" value="1"/>
</dbReference>
<comment type="subcellular location">
    <subcellularLocation>
        <location evidence="1">Membrane</location>
        <topology evidence="1">Multi-pass membrane protein</topology>
    </subcellularLocation>
</comment>
<feature type="transmembrane region" description="Helical" evidence="9">
    <location>
        <begin position="303"/>
        <end position="327"/>
    </location>
</feature>